<dbReference type="SUPFAM" id="SSF116734">
    <property type="entry name" value="DNA methylase specificity domain"/>
    <property type="match status" value="1"/>
</dbReference>
<organism evidence="2 3">
    <name type="scientific">Limimaricola soesokkakensis</name>
    <dbReference type="NCBI Taxonomy" id="1343159"/>
    <lineage>
        <taxon>Bacteria</taxon>
        <taxon>Pseudomonadati</taxon>
        <taxon>Pseudomonadota</taxon>
        <taxon>Alphaproteobacteria</taxon>
        <taxon>Rhodobacterales</taxon>
        <taxon>Paracoccaceae</taxon>
        <taxon>Limimaricola</taxon>
    </lineage>
</organism>
<accession>A0A1X6YU20</accession>
<keyword evidence="4" id="KW-1185">Reference proteome</keyword>
<evidence type="ECO:0000313" key="3">
    <source>
        <dbReference type="Proteomes" id="UP000193495"/>
    </source>
</evidence>
<evidence type="ECO:0008006" key="5">
    <source>
        <dbReference type="Google" id="ProtNLM"/>
    </source>
</evidence>
<dbReference type="Gene3D" id="1.10.287.1120">
    <property type="entry name" value="Bipartite methylase S protein"/>
    <property type="match status" value="1"/>
</dbReference>
<proteinExistence type="predicted"/>
<protein>
    <recommendedName>
        <fullName evidence="5">Type I restriction enzyme S subunit</fullName>
    </recommendedName>
</protein>
<dbReference type="EMBL" id="PYGB01000002">
    <property type="protein sequence ID" value="PSK87550.1"/>
    <property type="molecule type" value="Genomic_DNA"/>
</dbReference>
<sequence>MLAEISRFRAKISSAISLKKDQIAALKEYKTSLINAAVTGKIQVTSDSLHETGQDMDACSELKLNEYA</sequence>
<name>A0A1X6YU20_9RHOB</name>
<dbReference type="Proteomes" id="UP000240624">
    <property type="component" value="Unassembled WGS sequence"/>
</dbReference>
<evidence type="ECO:0000313" key="4">
    <source>
        <dbReference type="Proteomes" id="UP000240624"/>
    </source>
</evidence>
<reference evidence="1 4" key="2">
    <citation type="submission" date="2018-03" db="EMBL/GenBank/DDBJ databases">
        <title>Genomic Encyclopedia of Archaeal and Bacterial Type Strains, Phase II (KMG-II): from individual species to whole genera.</title>
        <authorList>
            <person name="Goeker M."/>
        </authorList>
    </citation>
    <scope>NUCLEOTIDE SEQUENCE [LARGE SCALE GENOMIC DNA]</scope>
    <source>
        <strain evidence="1 4">DSM 29956</strain>
    </source>
</reference>
<dbReference type="AlphaFoldDB" id="A0A1X6YU20"/>
<dbReference type="Proteomes" id="UP000193495">
    <property type="component" value="Unassembled WGS sequence"/>
</dbReference>
<gene>
    <name evidence="1" type="ORF">CLV79_10229</name>
    <name evidence="2" type="ORF">LOS8367_01113</name>
</gene>
<evidence type="ECO:0000313" key="1">
    <source>
        <dbReference type="EMBL" id="PSK87550.1"/>
    </source>
</evidence>
<reference evidence="2 3" key="1">
    <citation type="submission" date="2017-03" db="EMBL/GenBank/DDBJ databases">
        <authorList>
            <person name="Afonso C.L."/>
            <person name="Miller P.J."/>
            <person name="Scott M.A."/>
            <person name="Spackman E."/>
            <person name="Goraichik I."/>
            <person name="Dimitrov K.M."/>
            <person name="Suarez D.L."/>
            <person name="Swayne D.E."/>
        </authorList>
    </citation>
    <scope>NUCLEOTIDE SEQUENCE [LARGE SCALE GENOMIC DNA]</scope>
    <source>
        <strain evidence="2 3">CECT 8367</strain>
    </source>
</reference>
<dbReference type="EMBL" id="FWFY01000003">
    <property type="protein sequence ID" value="SLN30991.1"/>
    <property type="molecule type" value="Genomic_DNA"/>
</dbReference>
<evidence type="ECO:0000313" key="2">
    <source>
        <dbReference type="EMBL" id="SLN30991.1"/>
    </source>
</evidence>